<sequence>MEMAAEGEAATEAEAAKGAEEEPTEKQCRYCLGGEAEDATFVAPCRCRGGQRWVHLECLRRWQRSILVTQPTHPAFYHEDRRMSHCCVCTERFSCPLPSRHEMMMSFTGAELAALVQEQCLICSSESWSAALRSRLHAGLDRLDRRSISNLVHWCRGVYLIYYCGAKQLVLSIPDEANRTAVLQNLDSSGQIEVQGRKYEMLSEGPLSHLPRAQPAEPRSGDRGDRTDEASEAEASECLGRASTPSRGAAWVREAVQQESSSRSRLSRLFEALKAIHLPADVTLQCVGDVQDASDDSIRAVNLSNRISPEDLPSAVQAGMRKIARAARLPGGNLPPSVQLEHYLGGPCAPSQCHVFLPVGGPDGVIPPLPSGFNLLGDLNIAVGTDLAAAFHALSGVRGWSTDTVNRQDDEPPRKVPRVGQQGELAQDLAHVDDAGDGGCMGHIPHAEDTDAENTLAEEDEEQSDDGSDFWGRNAGELAATPPPDDSSEDDDDQDAVLAFDTAETVAGIAAEHILRRVSEHAAQNQPESAQQESEESAAAMRPLKVFWGEARWQRTQLLGELARGDWGLCRAKAGDLLQSGLWPQLIQDQRPVVAPRSEMTRSQTADAMELELHLRRARRALADNCRMHEWLPGHVSACTLSLLPGRDEVVQLAFNGPLGWTFSLNLRRRWSRNDTGARLLLCVEEPPLHNRLRDVQGFEGFAVQQLAEGSCLVWWLCALPLMPWAPRKVQEELVAQRVSSLAGFREWCQFCAARSSGTKTQPAQPGRLQRSFSGSLGSTGGMLKDSVQLQVFPQMLRPFCRAAGALQAPAELDRSALSADILKQMLWEAAWGEREVRLSSRPHGLLPQAGGDFAQRYASRWAFAARFLTGAGSLDHARDRLLLVIAFMVAGLHLAAAGYPFLPWVDLGCCSGRQSAVLPEDCAASLEVDCRAAPGIRVPQRAAFEVTGRSGCGFRIFGEDEVSCELQLPGSFCFTEKGSTTAPRTEMFGKRPLLC</sequence>
<dbReference type="CDD" id="cd16495">
    <property type="entry name" value="RING_CH-C4HC3_MARCH"/>
    <property type="match status" value="1"/>
</dbReference>
<dbReference type="InterPro" id="IPR013083">
    <property type="entry name" value="Znf_RING/FYVE/PHD"/>
</dbReference>
<dbReference type="PANTHER" id="PTHR46347:SF1">
    <property type="entry name" value="RING_FYVE_PHD ZINC FINGER SUPERFAMILY PROTEIN"/>
    <property type="match status" value="1"/>
</dbReference>
<keyword evidence="2" id="KW-0863">Zinc-finger</keyword>
<dbReference type="EMBL" id="CAJNDS010001313">
    <property type="protein sequence ID" value="CAE7254950.1"/>
    <property type="molecule type" value="Genomic_DNA"/>
</dbReference>
<evidence type="ECO:0000256" key="3">
    <source>
        <dbReference type="ARBA" id="ARBA00022833"/>
    </source>
</evidence>
<accession>A0A812M1C6</accession>
<evidence type="ECO:0000259" key="5">
    <source>
        <dbReference type="PROSITE" id="PS51292"/>
    </source>
</evidence>
<reference evidence="6" key="1">
    <citation type="submission" date="2021-02" db="EMBL/GenBank/DDBJ databases">
        <authorList>
            <person name="Dougan E. K."/>
            <person name="Rhodes N."/>
            <person name="Thang M."/>
            <person name="Chan C."/>
        </authorList>
    </citation>
    <scope>NUCLEOTIDE SEQUENCE</scope>
</reference>
<feature type="region of interest" description="Disordered" evidence="4">
    <location>
        <begin position="204"/>
        <end position="242"/>
    </location>
</feature>
<dbReference type="SMART" id="SM00744">
    <property type="entry name" value="RINGv"/>
    <property type="match status" value="1"/>
</dbReference>
<dbReference type="PANTHER" id="PTHR46347">
    <property type="entry name" value="RING/FYVE/PHD ZINC FINGER SUPERFAMILY PROTEIN"/>
    <property type="match status" value="1"/>
</dbReference>
<feature type="compositionally biased region" description="Basic and acidic residues" evidence="4">
    <location>
        <begin position="219"/>
        <end position="229"/>
    </location>
</feature>
<evidence type="ECO:0000256" key="2">
    <source>
        <dbReference type="ARBA" id="ARBA00022771"/>
    </source>
</evidence>
<keyword evidence="3" id="KW-0862">Zinc</keyword>
<feature type="domain" description="RING-CH-type" evidence="5">
    <location>
        <begin position="20"/>
        <end position="96"/>
    </location>
</feature>
<feature type="compositionally biased region" description="Low complexity" evidence="4">
    <location>
        <begin position="1"/>
        <end position="13"/>
    </location>
</feature>
<feature type="region of interest" description="Disordered" evidence="4">
    <location>
        <begin position="402"/>
        <end position="422"/>
    </location>
</feature>
<dbReference type="Pfam" id="PF12906">
    <property type="entry name" value="RINGv"/>
    <property type="match status" value="1"/>
</dbReference>
<keyword evidence="1" id="KW-0479">Metal-binding</keyword>
<protein>
    <submittedName>
        <fullName evidence="6">Marchf5 protein</fullName>
    </submittedName>
</protein>
<feature type="region of interest" description="Disordered" evidence="4">
    <location>
        <begin position="1"/>
        <end position="21"/>
    </location>
</feature>
<dbReference type="Gene3D" id="3.30.40.10">
    <property type="entry name" value="Zinc/RING finger domain, C3HC4 (zinc finger)"/>
    <property type="match status" value="1"/>
</dbReference>
<feature type="region of interest" description="Disordered" evidence="4">
    <location>
        <begin position="452"/>
        <end position="493"/>
    </location>
</feature>
<keyword evidence="7" id="KW-1185">Reference proteome</keyword>
<evidence type="ECO:0000313" key="6">
    <source>
        <dbReference type="EMBL" id="CAE7254950.1"/>
    </source>
</evidence>
<gene>
    <name evidence="6" type="primary">marchf5</name>
    <name evidence="6" type="ORF">SNAT2548_LOCUS12936</name>
</gene>
<dbReference type="OrthoDB" id="264354at2759"/>
<dbReference type="GO" id="GO:0008270">
    <property type="term" value="F:zinc ion binding"/>
    <property type="evidence" value="ECO:0007669"/>
    <property type="project" value="UniProtKB-KW"/>
</dbReference>
<evidence type="ECO:0000256" key="4">
    <source>
        <dbReference type="SAM" id="MobiDB-lite"/>
    </source>
</evidence>
<comment type="caution">
    <text evidence="6">The sequence shown here is derived from an EMBL/GenBank/DDBJ whole genome shotgun (WGS) entry which is preliminary data.</text>
</comment>
<evidence type="ECO:0000313" key="7">
    <source>
        <dbReference type="Proteomes" id="UP000604046"/>
    </source>
</evidence>
<dbReference type="Gene3D" id="3.40.1740.10">
    <property type="entry name" value="VC0467-like"/>
    <property type="match status" value="1"/>
</dbReference>
<dbReference type="SUPFAM" id="SSF57850">
    <property type="entry name" value="RING/U-box"/>
    <property type="match status" value="1"/>
</dbReference>
<organism evidence="6 7">
    <name type="scientific">Symbiodinium natans</name>
    <dbReference type="NCBI Taxonomy" id="878477"/>
    <lineage>
        <taxon>Eukaryota</taxon>
        <taxon>Sar</taxon>
        <taxon>Alveolata</taxon>
        <taxon>Dinophyceae</taxon>
        <taxon>Suessiales</taxon>
        <taxon>Symbiodiniaceae</taxon>
        <taxon>Symbiodinium</taxon>
    </lineage>
</organism>
<name>A0A812M1C6_9DINO</name>
<dbReference type="PROSITE" id="PS51292">
    <property type="entry name" value="ZF_RING_CH"/>
    <property type="match status" value="1"/>
</dbReference>
<dbReference type="Proteomes" id="UP000604046">
    <property type="component" value="Unassembled WGS sequence"/>
</dbReference>
<dbReference type="AlphaFoldDB" id="A0A812M1C6"/>
<dbReference type="SUPFAM" id="SSF143456">
    <property type="entry name" value="VC0467-like"/>
    <property type="match status" value="1"/>
</dbReference>
<evidence type="ECO:0000256" key="1">
    <source>
        <dbReference type="ARBA" id="ARBA00022723"/>
    </source>
</evidence>
<dbReference type="InterPro" id="IPR011016">
    <property type="entry name" value="Znf_RING-CH"/>
</dbReference>
<feature type="compositionally biased region" description="Acidic residues" evidence="4">
    <location>
        <begin position="452"/>
        <end position="468"/>
    </location>
</feature>
<proteinExistence type="predicted"/>